<gene>
    <name evidence="3" type="ORF">SASPL_149583</name>
</gene>
<dbReference type="OrthoDB" id="62853at2759"/>
<feature type="compositionally biased region" description="Basic and acidic residues" evidence="1">
    <location>
        <begin position="568"/>
        <end position="579"/>
    </location>
</feature>
<feature type="compositionally biased region" description="Basic and acidic residues" evidence="1">
    <location>
        <begin position="437"/>
        <end position="452"/>
    </location>
</feature>
<dbReference type="PANTHER" id="PTHR10688">
    <property type="entry name" value="PWWP DOMAIN-CONTAINING PROTEIN"/>
    <property type="match status" value="1"/>
</dbReference>
<sequence length="876" mass="96379">MASLEDVITEAKIHSDDPGSELGVLDSEPKEDRTRVLNLRKCEAVVSEQVVESEVIVESSANVNGSEGELVKSCDENDGNVENSLEEDRTRVLNLRKCDAVVSEQVVESEVIVETSVNVNGSESELVKTCNENEGNVENENYLEETGDFKSTGDDQLDVMDVDGCGEGTGDKMNDLEMNDMEHGFRVGDFVWAKIKSHPWWPGQVYDPEDASEFAMARKQEGRLLVAFFGDGSCSWCSLSQLVPFVDKFSQMSKDSSSKSFLYAVQTATDEVGRLMELEMMCKCVPEEKKESLAKPEVINAGLRAGVLVPEVDVCWLSLPQYEPADVLDRVTRLAKVVSVGNALDLAVLRSWLSAFCYFSGGRTLAEYHEPFDIEGLEEKNQDDLGVAVEAPVLGPQDDDWLSSPTARSVNSQAPSESKVLHRRKQRSVAELMGENKNVKPGKEGMDVEKSTTTRKRKKDTEQPSSMGKRGKKRKAEVSSSPMITDAKDDGANGGMSRKPKEIDSSVAEEAYEEARDDSDTVSTPRERKKSKYLSPPYTNLAWRLGSSSFKSLSSFKSVALVENDEATKTAEAGGEHAETATSQSISTDNEPTGSVGDTRSRTLKDVKMLSFSVSDVDIPVNELLLEIQRAALDPFYLSKTGSLDTVWAFVSALRSSTYLHGSDYKIYLKQLSQLTIISNGRAEEKTANRSPEENTPIASKTPKKTKKSASVVKSSVGSEKGETFPCLTLSFTPGFPLPSKKLIVGLFGKFGSLIMKETKVEKDSHSIRVAYTKDSDAEAAYESSSSTCPFGSENVSYSLQRCPKTRPPEKREAWGLVSDLSAIKQKLEITTATVENYRSRFSSEELGLKDEMKLLMEKMETVGEMVRVIVEKSTS</sequence>
<name>A0A8X8WBF3_SALSN</name>
<dbReference type="Pfam" id="PF00855">
    <property type="entry name" value="PWWP"/>
    <property type="match status" value="1"/>
</dbReference>
<keyword evidence="4" id="KW-1185">Reference proteome</keyword>
<dbReference type="PANTHER" id="PTHR10688:SF3">
    <property type="entry name" value="PWWP DOMAIN-CONTAINING PROTEIN 6"/>
    <property type="match status" value="1"/>
</dbReference>
<dbReference type="Proteomes" id="UP000298416">
    <property type="component" value="Unassembled WGS sequence"/>
</dbReference>
<evidence type="ECO:0000313" key="3">
    <source>
        <dbReference type="EMBL" id="KAG6391823.1"/>
    </source>
</evidence>
<evidence type="ECO:0000259" key="2">
    <source>
        <dbReference type="PROSITE" id="PS50812"/>
    </source>
</evidence>
<feature type="compositionally biased region" description="Basic and acidic residues" evidence="1">
    <location>
        <begin position="683"/>
        <end position="693"/>
    </location>
</feature>
<feature type="region of interest" description="Disordered" evidence="1">
    <location>
        <begin position="568"/>
        <end position="599"/>
    </location>
</feature>
<proteinExistence type="predicted"/>
<dbReference type="EMBL" id="PNBA02000019">
    <property type="protein sequence ID" value="KAG6391823.1"/>
    <property type="molecule type" value="Genomic_DNA"/>
</dbReference>
<dbReference type="AlphaFoldDB" id="A0A8X8WBF3"/>
<dbReference type="InterPro" id="IPR052657">
    <property type="entry name" value="PDP_family_Arabidopsis"/>
</dbReference>
<organism evidence="3">
    <name type="scientific">Salvia splendens</name>
    <name type="common">Scarlet sage</name>
    <dbReference type="NCBI Taxonomy" id="180675"/>
    <lineage>
        <taxon>Eukaryota</taxon>
        <taxon>Viridiplantae</taxon>
        <taxon>Streptophyta</taxon>
        <taxon>Embryophyta</taxon>
        <taxon>Tracheophyta</taxon>
        <taxon>Spermatophyta</taxon>
        <taxon>Magnoliopsida</taxon>
        <taxon>eudicotyledons</taxon>
        <taxon>Gunneridae</taxon>
        <taxon>Pentapetalae</taxon>
        <taxon>asterids</taxon>
        <taxon>lamiids</taxon>
        <taxon>Lamiales</taxon>
        <taxon>Lamiaceae</taxon>
        <taxon>Nepetoideae</taxon>
        <taxon>Mentheae</taxon>
        <taxon>Salviinae</taxon>
        <taxon>Salvia</taxon>
        <taxon>Salvia subgen. Calosphace</taxon>
        <taxon>core Calosphace</taxon>
    </lineage>
</organism>
<dbReference type="InterPro" id="IPR000313">
    <property type="entry name" value="PWWP_dom"/>
</dbReference>
<dbReference type="SUPFAM" id="SSF63748">
    <property type="entry name" value="Tudor/PWWP/MBT"/>
    <property type="match status" value="1"/>
</dbReference>
<evidence type="ECO:0000313" key="4">
    <source>
        <dbReference type="Proteomes" id="UP000298416"/>
    </source>
</evidence>
<feature type="region of interest" description="Disordered" evidence="1">
    <location>
        <begin position="683"/>
        <end position="713"/>
    </location>
</feature>
<feature type="region of interest" description="Disordered" evidence="1">
    <location>
        <begin position="396"/>
        <end position="533"/>
    </location>
</feature>
<feature type="compositionally biased region" description="Polar residues" evidence="1">
    <location>
        <begin position="583"/>
        <end position="598"/>
    </location>
</feature>
<dbReference type="Gene3D" id="2.30.30.140">
    <property type="match status" value="1"/>
</dbReference>
<dbReference type="SMART" id="SM00293">
    <property type="entry name" value="PWWP"/>
    <property type="match status" value="1"/>
</dbReference>
<reference evidence="3" key="1">
    <citation type="submission" date="2018-01" db="EMBL/GenBank/DDBJ databases">
        <authorList>
            <person name="Mao J.F."/>
        </authorList>
    </citation>
    <scope>NUCLEOTIDE SEQUENCE</scope>
    <source>
        <strain evidence="3">Huo1</strain>
        <tissue evidence="3">Leaf</tissue>
    </source>
</reference>
<feature type="region of interest" description="Disordered" evidence="1">
    <location>
        <begin position="1"/>
        <end position="30"/>
    </location>
</feature>
<protein>
    <recommendedName>
        <fullName evidence="2">PWWP domain-containing protein</fullName>
    </recommendedName>
</protein>
<reference evidence="3" key="2">
    <citation type="submission" date="2020-08" db="EMBL/GenBank/DDBJ databases">
        <title>Plant Genome Project.</title>
        <authorList>
            <person name="Zhang R.-G."/>
        </authorList>
    </citation>
    <scope>NUCLEOTIDE SEQUENCE</scope>
    <source>
        <strain evidence="3">Huo1</strain>
        <tissue evidence="3">Leaf</tissue>
    </source>
</reference>
<feature type="domain" description="PWWP" evidence="2">
    <location>
        <begin position="187"/>
        <end position="248"/>
    </location>
</feature>
<dbReference type="PROSITE" id="PS50812">
    <property type="entry name" value="PWWP"/>
    <property type="match status" value="1"/>
</dbReference>
<evidence type="ECO:0000256" key="1">
    <source>
        <dbReference type="SAM" id="MobiDB-lite"/>
    </source>
</evidence>
<comment type="caution">
    <text evidence="3">The sequence shown here is derived from an EMBL/GenBank/DDBJ whole genome shotgun (WGS) entry which is preliminary data.</text>
</comment>
<dbReference type="CDD" id="cd05162">
    <property type="entry name" value="PWWP"/>
    <property type="match status" value="1"/>
</dbReference>
<accession>A0A8X8WBF3</accession>
<feature type="compositionally biased region" description="Polar residues" evidence="1">
    <location>
        <begin position="403"/>
        <end position="416"/>
    </location>
</feature>